<dbReference type="Gramene" id="OB05G32320.1">
    <property type="protein sequence ID" value="OB05G32320.1"/>
    <property type="gene ID" value="OB05G32320"/>
</dbReference>
<dbReference type="AlphaFoldDB" id="J3M9F8"/>
<keyword evidence="2" id="KW-1185">Reference proteome</keyword>
<evidence type="ECO:0000313" key="2">
    <source>
        <dbReference type="Proteomes" id="UP000006038"/>
    </source>
</evidence>
<accession>J3M9F8</accession>
<proteinExistence type="predicted"/>
<dbReference type="Proteomes" id="UP000006038">
    <property type="component" value="Chromosome 5"/>
</dbReference>
<sequence>MISLLNRVHNFGTKFPKLWVYRLIAVGCASSLKIQTCFNLVKIFKFSGYMFKFQNYSFGIPQTLEFLPRSKVVKPVVGVF</sequence>
<name>J3M9F8_ORYBR</name>
<protein>
    <submittedName>
        <fullName evidence="1">Uncharacterized protein</fullName>
    </submittedName>
</protein>
<evidence type="ECO:0000313" key="1">
    <source>
        <dbReference type="EnsemblPlants" id="OB05G32320.1"/>
    </source>
</evidence>
<reference evidence="1" key="2">
    <citation type="submission" date="2013-04" db="UniProtKB">
        <authorList>
            <consortium name="EnsemblPlants"/>
        </authorList>
    </citation>
    <scope>IDENTIFICATION</scope>
</reference>
<dbReference type="EnsemblPlants" id="OB05G32320.1">
    <property type="protein sequence ID" value="OB05G32320.1"/>
    <property type="gene ID" value="OB05G32320"/>
</dbReference>
<organism evidence="1">
    <name type="scientific">Oryza brachyantha</name>
    <name type="common">malo sina</name>
    <dbReference type="NCBI Taxonomy" id="4533"/>
    <lineage>
        <taxon>Eukaryota</taxon>
        <taxon>Viridiplantae</taxon>
        <taxon>Streptophyta</taxon>
        <taxon>Embryophyta</taxon>
        <taxon>Tracheophyta</taxon>
        <taxon>Spermatophyta</taxon>
        <taxon>Magnoliopsida</taxon>
        <taxon>Liliopsida</taxon>
        <taxon>Poales</taxon>
        <taxon>Poaceae</taxon>
        <taxon>BOP clade</taxon>
        <taxon>Oryzoideae</taxon>
        <taxon>Oryzeae</taxon>
        <taxon>Oryzinae</taxon>
        <taxon>Oryza</taxon>
    </lineage>
</organism>
<dbReference type="HOGENOM" id="CLU_2593634_0_0_1"/>
<reference evidence="1" key="1">
    <citation type="journal article" date="2013" name="Nat. Commun.">
        <title>Whole-genome sequencing of Oryza brachyantha reveals mechanisms underlying Oryza genome evolution.</title>
        <authorList>
            <person name="Chen J."/>
            <person name="Huang Q."/>
            <person name="Gao D."/>
            <person name="Wang J."/>
            <person name="Lang Y."/>
            <person name="Liu T."/>
            <person name="Li B."/>
            <person name="Bai Z."/>
            <person name="Luis Goicoechea J."/>
            <person name="Liang C."/>
            <person name="Chen C."/>
            <person name="Zhang W."/>
            <person name="Sun S."/>
            <person name="Liao Y."/>
            <person name="Zhang X."/>
            <person name="Yang L."/>
            <person name="Song C."/>
            <person name="Wang M."/>
            <person name="Shi J."/>
            <person name="Liu G."/>
            <person name="Liu J."/>
            <person name="Zhou H."/>
            <person name="Zhou W."/>
            <person name="Yu Q."/>
            <person name="An N."/>
            <person name="Chen Y."/>
            <person name="Cai Q."/>
            <person name="Wang B."/>
            <person name="Liu B."/>
            <person name="Min J."/>
            <person name="Huang Y."/>
            <person name="Wu H."/>
            <person name="Li Z."/>
            <person name="Zhang Y."/>
            <person name="Yin Y."/>
            <person name="Song W."/>
            <person name="Jiang J."/>
            <person name="Jackson S.A."/>
            <person name="Wing R.A."/>
            <person name="Wang J."/>
            <person name="Chen M."/>
        </authorList>
    </citation>
    <scope>NUCLEOTIDE SEQUENCE [LARGE SCALE GENOMIC DNA]</scope>
    <source>
        <strain evidence="1">cv. IRGC 101232</strain>
    </source>
</reference>